<dbReference type="Ensembl" id="ENSLCNT00005011094.1">
    <property type="protein sequence ID" value="ENSLCNP00005009884.1"/>
    <property type="gene ID" value="ENSLCNG00005006466.1"/>
</dbReference>
<keyword evidence="2" id="KW-1185">Reference proteome</keyword>
<protein>
    <submittedName>
        <fullName evidence="1">Uncharacterized protein</fullName>
    </submittedName>
</protein>
<organism evidence="1 2">
    <name type="scientific">Lynx canadensis</name>
    <name type="common">Canada lynx</name>
    <name type="synonym">Felis canadensis</name>
    <dbReference type="NCBI Taxonomy" id="61383"/>
    <lineage>
        <taxon>Eukaryota</taxon>
        <taxon>Metazoa</taxon>
        <taxon>Chordata</taxon>
        <taxon>Craniata</taxon>
        <taxon>Vertebrata</taxon>
        <taxon>Euteleostomi</taxon>
        <taxon>Mammalia</taxon>
        <taxon>Eutheria</taxon>
        <taxon>Laurasiatheria</taxon>
        <taxon>Carnivora</taxon>
        <taxon>Feliformia</taxon>
        <taxon>Felidae</taxon>
        <taxon>Felinae</taxon>
        <taxon>Lynx</taxon>
    </lineage>
</organism>
<dbReference type="InterPro" id="IPR012677">
    <property type="entry name" value="Nucleotide-bd_a/b_plait_sf"/>
</dbReference>
<dbReference type="Gene3D" id="3.30.70.330">
    <property type="match status" value="1"/>
</dbReference>
<reference evidence="1" key="2">
    <citation type="submission" date="2025-09" db="UniProtKB">
        <authorList>
            <consortium name="Ensembl"/>
        </authorList>
    </citation>
    <scope>IDENTIFICATION</scope>
</reference>
<dbReference type="SUPFAM" id="SSF54928">
    <property type="entry name" value="RNA-binding domain, RBD"/>
    <property type="match status" value="1"/>
</dbReference>
<evidence type="ECO:0000313" key="2">
    <source>
        <dbReference type="Proteomes" id="UP000472241"/>
    </source>
</evidence>
<evidence type="ECO:0000313" key="1">
    <source>
        <dbReference type="Ensembl" id="ENSLCNP00005009884.1"/>
    </source>
</evidence>
<dbReference type="AlphaFoldDB" id="A0A667G9C2"/>
<dbReference type="GO" id="GO:0003676">
    <property type="term" value="F:nucleic acid binding"/>
    <property type="evidence" value="ECO:0007669"/>
    <property type="project" value="InterPro"/>
</dbReference>
<dbReference type="InterPro" id="IPR035979">
    <property type="entry name" value="RBD_domain_sf"/>
</dbReference>
<reference evidence="1" key="1">
    <citation type="submission" date="2025-08" db="UniProtKB">
        <authorList>
            <consortium name="Ensembl"/>
        </authorList>
    </citation>
    <scope>IDENTIFICATION</scope>
</reference>
<name>A0A667G9C2_LYNCA</name>
<proteinExistence type="predicted"/>
<accession>A0A667G9C2</accession>
<sequence length="97" mass="11310">ISRYLCTPLPPNPISVCKECGPQYQTEGLQWEFGHYGPIVHVYAPLDFYTCYPRGFVYVQPRMCDTEDALLRNLDRKCIYGCQNEIQFAQRDQKTPN</sequence>
<dbReference type="Proteomes" id="UP000472241">
    <property type="component" value="Unplaced"/>
</dbReference>